<evidence type="ECO:0000256" key="1">
    <source>
        <dbReference type="ARBA" id="ARBA00007958"/>
    </source>
</evidence>
<dbReference type="Gene3D" id="1.10.150.520">
    <property type="match status" value="1"/>
</dbReference>
<dbReference type="GO" id="GO:0008967">
    <property type="term" value="F:phosphoglycolate phosphatase activity"/>
    <property type="evidence" value="ECO:0007669"/>
    <property type="project" value="TreeGrafter"/>
</dbReference>
<protein>
    <recommendedName>
        <fullName evidence="4">HAD family hydrolase</fullName>
    </recommendedName>
</protein>
<comment type="similarity">
    <text evidence="1">Belongs to the HAD-like hydrolase superfamily.</text>
</comment>
<comment type="caution">
    <text evidence="2">The sequence shown here is derived from an EMBL/GenBank/DDBJ whole genome shotgun (WGS) entry which is preliminary data.</text>
</comment>
<dbReference type="InterPro" id="IPR036412">
    <property type="entry name" value="HAD-like_sf"/>
</dbReference>
<evidence type="ECO:0000313" key="2">
    <source>
        <dbReference type="EMBL" id="PWR71932.1"/>
    </source>
</evidence>
<proteinExistence type="inferred from homology"/>
<dbReference type="GeneID" id="97548212"/>
<organism evidence="2 3">
    <name type="scientific">Methanospirillum lacunae</name>
    <dbReference type="NCBI Taxonomy" id="668570"/>
    <lineage>
        <taxon>Archaea</taxon>
        <taxon>Methanobacteriati</taxon>
        <taxon>Methanobacteriota</taxon>
        <taxon>Stenosarchaea group</taxon>
        <taxon>Methanomicrobia</taxon>
        <taxon>Methanomicrobiales</taxon>
        <taxon>Methanospirillaceae</taxon>
        <taxon>Methanospirillum</taxon>
    </lineage>
</organism>
<dbReference type="OrthoDB" id="27736at2157"/>
<dbReference type="EMBL" id="QGMY01000007">
    <property type="protein sequence ID" value="PWR71932.1"/>
    <property type="molecule type" value="Genomic_DNA"/>
</dbReference>
<dbReference type="InterPro" id="IPR006439">
    <property type="entry name" value="HAD-SF_hydro_IA"/>
</dbReference>
<dbReference type="InterPro" id="IPR023214">
    <property type="entry name" value="HAD_sf"/>
</dbReference>
<dbReference type="RefSeq" id="WP_109968421.1">
    <property type="nucleotide sequence ID" value="NZ_CP176093.1"/>
</dbReference>
<accession>A0A2V2MVL8</accession>
<reference evidence="2 3" key="1">
    <citation type="submission" date="2018-05" db="EMBL/GenBank/DDBJ databases">
        <title>Draft genome of Methanospirillum lacunae Ki8-1.</title>
        <authorList>
            <person name="Dueholm M.S."/>
            <person name="Nielsen P.H."/>
            <person name="Bakmann L.F."/>
            <person name="Otzen D.E."/>
        </authorList>
    </citation>
    <scope>NUCLEOTIDE SEQUENCE [LARGE SCALE GENOMIC DNA]</scope>
    <source>
        <strain evidence="2 3">Ki8-1</strain>
    </source>
</reference>
<name>A0A2V2MVL8_9EURY</name>
<dbReference type="PANTHER" id="PTHR43434:SF1">
    <property type="entry name" value="PHOSPHOGLYCOLATE PHOSPHATASE"/>
    <property type="match status" value="1"/>
</dbReference>
<dbReference type="PANTHER" id="PTHR43434">
    <property type="entry name" value="PHOSPHOGLYCOLATE PHOSPHATASE"/>
    <property type="match status" value="1"/>
</dbReference>
<dbReference type="NCBIfam" id="TIGR01549">
    <property type="entry name" value="HAD-SF-IA-v1"/>
    <property type="match status" value="1"/>
</dbReference>
<evidence type="ECO:0000313" key="3">
    <source>
        <dbReference type="Proteomes" id="UP000245657"/>
    </source>
</evidence>
<keyword evidence="3" id="KW-1185">Reference proteome</keyword>
<gene>
    <name evidence="2" type="ORF">DK846_08005</name>
</gene>
<dbReference type="InterPro" id="IPR050155">
    <property type="entry name" value="HAD-like_hydrolase_sf"/>
</dbReference>
<sequence>MLCLCIRKGDDTSSIIPMKFDVFLTDLDNTLYDFAAAMECASRAVISLIGIGESEDLIRSLIFSPHGVESREALIEYLNLVGIEDESTLKVVCDEFERIKNVNIIPYPGVVSGLQQIFHAGIRIGAVTNALSCHAEERLKLIGVRNLISSLITPDIIGKKKPSPEVYQLAAEIMNHPTCRICVLGDNLINDIAPAQIVGMYGIHARYGNRLSEEYSKGVIPDSVIDQFESIIPILGIS</sequence>
<dbReference type="SFLD" id="SFLDS00003">
    <property type="entry name" value="Haloacid_Dehalogenase"/>
    <property type="match status" value="1"/>
</dbReference>
<dbReference type="GO" id="GO:0005829">
    <property type="term" value="C:cytosol"/>
    <property type="evidence" value="ECO:0007669"/>
    <property type="project" value="TreeGrafter"/>
</dbReference>
<dbReference type="Pfam" id="PF00702">
    <property type="entry name" value="Hydrolase"/>
    <property type="match status" value="1"/>
</dbReference>
<dbReference type="SUPFAM" id="SSF56784">
    <property type="entry name" value="HAD-like"/>
    <property type="match status" value="1"/>
</dbReference>
<dbReference type="AlphaFoldDB" id="A0A2V2MVL8"/>
<evidence type="ECO:0008006" key="4">
    <source>
        <dbReference type="Google" id="ProtNLM"/>
    </source>
</evidence>
<dbReference type="Proteomes" id="UP000245657">
    <property type="component" value="Unassembled WGS sequence"/>
</dbReference>
<dbReference type="GO" id="GO:0006281">
    <property type="term" value="P:DNA repair"/>
    <property type="evidence" value="ECO:0007669"/>
    <property type="project" value="TreeGrafter"/>
</dbReference>
<dbReference type="Gene3D" id="3.40.50.1000">
    <property type="entry name" value="HAD superfamily/HAD-like"/>
    <property type="match status" value="1"/>
</dbReference>
<dbReference type="SFLD" id="SFLDG01129">
    <property type="entry name" value="C1.5:_HAD__Beta-PGM__Phosphata"/>
    <property type="match status" value="1"/>
</dbReference>